<dbReference type="EMBL" id="AUWU02000007">
    <property type="protein sequence ID" value="KAH0571229.1"/>
    <property type="molecule type" value="Genomic_DNA"/>
</dbReference>
<dbReference type="Proteomes" id="UP000018208">
    <property type="component" value="Unassembled WGS sequence"/>
</dbReference>
<evidence type="ECO:0000313" key="3">
    <source>
        <dbReference type="EMBL" id="KAH0571228.1"/>
    </source>
</evidence>
<proteinExistence type="predicted"/>
<evidence type="ECO:0000313" key="5">
    <source>
        <dbReference type="Proteomes" id="UP000018208"/>
    </source>
</evidence>
<dbReference type="EMBL" id="AUWU02000007">
    <property type="protein sequence ID" value="KAH0571228.1"/>
    <property type="molecule type" value="Genomic_DNA"/>
</dbReference>
<dbReference type="AlphaFoldDB" id="V6LRI5"/>
<keyword evidence="5" id="KW-1185">Reference proteome</keyword>
<feature type="coiled-coil region" evidence="1">
    <location>
        <begin position="186"/>
        <end position="298"/>
    </location>
</feature>
<feature type="coiled-coil region" evidence="1">
    <location>
        <begin position="84"/>
        <end position="118"/>
    </location>
</feature>
<sequence>MDSEHFDLLRQQHEARQLQLMADINQLKSELAHERSVSAQLNNSLMTQTNAHANDTSQLQASLAAAQLRTEQLTQINTDNKAELYDLRNERRNSQMQLDAARHEFFSLQRQNQTQKEELIRMQSQFMERQGAYESKIETLKAAINGVSGLNNFRNGGFSAAVSALVESGNDKELFLAKIAMLTNQNDELLTQNVKNETQIKQLKVKIKQYQHSFEGNNVPSVKILMEQVEQLNEEKEVLEDEVDTKAKRMVKMKHDIQELISENKKLRATTVEMKQNFRNLQDIREQIREMIDDEMNE</sequence>
<evidence type="ECO:0000256" key="1">
    <source>
        <dbReference type="SAM" id="Coils"/>
    </source>
</evidence>
<evidence type="ECO:0000313" key="2">
    <source>
        <dbReference type="EMBL" id="EST46878.1"/>
    </source>
</evidence>
<evidence type="ECO:0000313" key="4">
    <source>
        <dbReference type="EMBL" id="KAH0571229.1"/>
    </source>
</evidence>
<keyword evidence="1" id="KW-0175">Coiled coil</keyword>
<gene>
    <name evidence="2" type="ORF">SS50377_13030</name>
    <name evidence="3" type="ORF">SS50377_27528</name>
    <name evidence="4" type="ORF">SS50377_27529</name>
</gene>
<dbReference type="VEuPathDB" id="GiardiaDB:SS50377_27529"/>
<name>V6LRI5_9EUKA</name>
<protein>
    <submittedName>
        <fullName evidence="2">Uncharacterized protein</fullName>
    </submittedName>
</protein>
<accession>V6LRI5</accession>
<reference evidence="2 3" key="1">
    <citation type="journal article" date="2014" name="PLoS Genet.">
        <title>The Genome of Spironucleus salmonicida Highlights a Fish Pathogen Adapted to Fluctuating Environments.</title>
        <authorList>
            <person name="Xu F."/>
            <person name="Jerlstrom-Hultqvist J."/>
            <person name="Einarsson E."/>
            <person name="Astvaldsson A."/>
            <person name="Svard S.G."/>
            <person name="Andersson J.O."/>
        </authorList>
    </citation>
    <scope>NUCLEOTIDE SEQUENCE</scope>
    <source>
        <strain evidence="3">ATCC 50377</strain>
    </source>
</reference>
<reference evidence="3" key="2">
    <citation type="submission" date="2020-12" db="EMBL/GenBank/DDBJ databases">
        <title>New Spironucleus salmonicida genome in near-complete chromosomes.</title>
        <authorList>
            <person name="Xu F."/>
            <person name="Kurt Z."/>
            <person name="Jimenez-Gonzalez A."/>
            <person name="Astvaldsson A."/>
            <person name="Andersson J.O."/>
            <person name="Svard S.G."/>
        </authorList>
    </citation>
    <scope>NUCLEOTIDE SEQUENCE</scope>
    <source>
        <strain evidence="3">ATCC 50377</strain>
    </source>
</reference>
<dbReference type="VEuPathDB" id="GiardiaDB:SS50377_27528"/>
<dbReference type="EMBL" id="KI546057">
    <property type="protein sequence ID" value="EST46878.1"/>
    <property type="molecule type" value="Genomic_DNA"/>
</dbReference>
<organism evidence="2">
    <name type="scientific">Spironucleus salmonicida</name>
    <dbReference type="NCBI Taxonomy" id="348837"/>
    <lineage>
        <taxon>Eukaryota</taxon>
        <taxon>Metamonada</taxon>
        <taxon>Diplomonadida</taxon>
        <taxon>Hexamitidae</taxon>
        <taxon>Hexamitinae</taxon>
        <taxon>Spironucleus</taxon>
    </lineage>
</organism>